<comment type="caution">
    <text evidence="1">The sequence shown here is derived from an EMBL/GenBank/DDBJ whole genome shotgun (WGS) entry which is preliminary data.</text>
</comment>
<organism evidence="1 2">
    <name type="scientific">Lindgomyces ingoldianus</name>
    <dbReference type="NCBI Taxonomy" id="673940"/>
    <lineage>
        <taxon>Eukaryota</taxon>
        <taxon>Fungi</taxon>
        <taxon>Dikarya</taxon>
        <taxon>Ascomycota</taxon>
        <taxon>Pezizomycotina</taxon>
        <taxon>Dothideomycetes</taxon>
        <taxon>Pleosporomycetidae</taxon>
        <taxon>Pleosporales</taxon>
        <taxon>Lindgomycetaceae</taxon>
        <taxon>Lindgomyces</taxon>
    </lineage>
</organism>
<protein>
    <submittedName>
        <fullName evidence="1">Uncharacterized protein</fullName>
    </submittedName>
</protein>
<dbReference type="EMBL" id="MU003529">
    <property type="protein sequence ID" value="KAF2465630.1"/>
    <property type="molecule type" value="Genomic_DNA"/>
</dbReference>
<reference evidence="1" key="1">
    <citation type="journal article" date="2020" name="Stud. Mycol.">
        <title>101 Dothideomycetes genomes: a test case for predicting lifestyles and emergence of pathogens.</title>
        <authorList>
            <person name="Haridas S."/>
            <person name="Albert R."/>
            <person name="Binder M."/>
            <person name="Bloem J."/>
            <person name="Labutti K."/>
            <person name="Salamov A."/>
            <person name="Andreopoulos B."/>
            <person name="Baker S."/>
            <person name="Barry K."/>
            <person name="Bills G."/>
            <person name="Bluhm B."/>
            <person name="Cannon C."/>
            <person name="Castanera R."/>
            <person name="Culley D."/>
            <person name="Daum C."/>
            <person name="Ezra D."/>
            <person name="Gonzalez J."/>
            <person name="Henrissat B."/>
            <person name="Kuo A."/>
            <person name="Liang C."/>
            <person name="Lipzen A."/>
            <person name="Lutzoni F."/>
            <person name="Magnuson J."/>
            <person name="Mondo S."/>
            <person name="Nolan M."/>
            <person name="Ohm R."/>
            <person name="Pangilinan J."/>
            <person name="Park H.-J."/>
            <person name="Ramirez L."/>
            <person name="Alfaro M."/>
            <person name="Sun H."/>
            <person name="Tritt A."/>
            <person name="Yoshinaga Y."/>
            <person name="Zwiers L.-H."/>
            <person name="Turgeon B."/>
            <person name="Goodwin S."/>
            <person name="Spatafora J."/>
            <person name="Crous P."/>
            <person name="Grigoriev I."/>
        </authorList>
    </citation>
    <scope>NUCLEOTIDE SEQUENCE</scope>
    <source>
        <strain evidence="1">ATCC 200398</strain>
    </source>
</reference>
<evidence type="ECO:0000313" key="1">
    <source>
        <dbReference type="EMBL" id="KAF2465630.1"/>
    </source>
</evidence>
<keyword evidence="2" id="KW-1185">Reference proteome</keyword>
<name>A0ACB6QFH9_9PLEO</name>
<proteinExistence type="predicted"/>
<gene>
    <name evidence="1" type="ORF">BDR25DRAFT_360566</name>
</gene>
<sequence>MAKRDEIVKVLHYLLLIVLFYRQQERVAGPLQIYPCEGASLVDWWGGQVESLHPAQAQQLLQLKKICYTIKEDSLQASIMMSTSSNITQDIQEYNEYYRGGMFVIPSTRCAKADESYVAGTNTLSSDLEATFSEPFASLAINPLAPACANAFPDSAPVPRIAPVRQITNEVVNGCFDSSSSGGLSLSKLVDQPWLYIVPFGYLQFSLYINCWSQADQLSAWPPEFQVLTAEHDFLTYFPSQSGIPGGKELTIWIESSKGVEEMTLIPPKGLIIPIGLLKFLPFSALILPCHLAHRRSHDFNAQSIRIAINKIIVDPLTNIYFPRLRKHIRGYVLEVLPVAVGFTGCSQGEDNEKGVDLSKFGLEIYRSEREYMVDAILTLLDDAMFLVLRRGISDILLITPSEFLVDTHVHASANLYPAMSSSVVAPPASRDYDWFIYPVCFGKYKRSPNWLTNTDWLGV</sequence>
<evidence type="ECO:0000313" key="2">
    <source>
        <dbReference type="Proteomes" id="UP000799755"/>
    </source>
</evidence>
<accession>A0ACB6QFH9</accession>
<dbReference type="Proteomes" id="UP000799755">
    <property type="component" value="Unassembled WGS sequence"/>
</dbReference>